<dbReference type="Proteomes" id="UP000295504">
    <property type="component" value="Unassembled WGS sequence"/>
</dbReference>
<proteinExistence type="predicted"/>
<comment type="caution">
    <text evidence="1">The sequence shown here is derived from an EMBL/GenBank/DDBJ whole genome shotgun (WGS) entry which is preliminary data.</text>
</comment>
<name>A0A4R2TDS8_9FIRM</name>
<gene>
    <name evidence="1" type="ORF">EDD79_106114</name>
</gene>
<dbReference type="AlphaFoldDB" id="A0A4R2TDS8"/>
<protein>
    <submittedName>
        <fullName evidence="1">Uncharacterized protein</fullName>
    </submittedName>
</protein>
<evidence type="ECO:0000313" key="2">
    <source>
        <dbReference type="Proteomes" id="UP000295504"/>
    </source>
</evidence>
<dbReference type="RefSeq" id="WP_132849709.1">
    <property type="nucleotide sequence ID" value="NZ_SLYC01000061.1"/>
</dbReference>
<reference evidence="1 2" key="1">
    <citation type="submission" date="2019-03" db="EMBL/GenBank/DDBJ databases">
        <title>Genomic Encyclopedia of Type Strains, Phase IV (KMG-IV): sequencing the most valuable type-strain genomes for metagenomic binning, comparative biology and taxonomic classification.</title>
        <authorList>
            <person name="Goeker M."/>
        </authorList>
    </citation>
    <scope>NUCLEOTIDE SEQUENCE [LARGE SCALE GENOMIC DNA]</scope>
    <source>
        <strain evidence="1 2">DSM 100013</strain>
    </source>
</reference>
<sequence>MDYQDYIEVLYRERKLRLDRDVNEHWVVIGEKIIDELNKNMKFGVGYSSCWRYSFLTIDLL</sequence>
<keyword evidence="2" id="KW-1185">Reference proteome</keyword>
<dbReference type="EMBL" id="SLYC01000061">
    <property type="protein sequence ID" value="TCP95308.1"/>
    <property type="molecule type" value="Genomic_DNA"/>
</dbReference>
<organism evidence="1 2">
    <name type="scientific">Serpentinicella alkaliphila</name>
    <dbReference type="NCBI Taxonomy" id="1734049"/>
    <lineage>
        <taxon>Bacteria</taxon>
        <taxon>Bacillati</taxon>
        <taxon>Bacillota</taxon>
        <taxon>Clostridia</taxon>
        <taxon>Peptostreptococcales</taxon>
        <taxon>Natronincolaceae</taxon>
        <taxon>Serpentinicella</taxon>
    </lineage>
</organism>
<accession>A0A4R2TDS8</accession>
<evidence type="ECO:0000313" key="1">
    <source>
        <dbReference type="EMBL" id="TCP95308.1"/>
    </source>
</evidence>